<dbReference type="InterPro" id="IPR016181">
    <property type="entry name" value="Acyl_CoA_acyltransferase"/>
</dbReference>
<dbReference type="OrthoDB" id="7001268at2"/>
<evidence type="ECO:0000256" key="2">
    <source>
        <dbReference type="ARBA" id="ARBA00023315"/>
    </source>
</evidence>
<dbReference type="AlphaFoldDB" id="A0A0U4VPQ2"/>
<keyword evidence="2" id="KW-0012">Acyltransferase</keyword>
<dbReference type="GO" id="GO:0016747">
    <property type="term" value="F:acyltransferase activity, transferring groups other than amino-acyl groups"/>
    <property type="evidence" value="ECO:0007669"/>
    <property type="project" value="InterPro"/>
</dbReference>
<dbReference type="InterPro" id="IPR050832">
    <property type="entry name" value="Bact_Acetyltransf"/>
</dbReference>
<reference evidence="4 5" key="1">
    <citation type="submission" date="2016-01" db="EMBL/GenBank/DDBJ databases">
        <title>Annotation of Pseudomonas oryzihabitans USDA-ARS-USMARC-56511.</title>
        <authorList>
            <person name="Harhay G.P."/>
            <person name="Harhay D.M."/>
            <person name="Smith T.P.L."/>
            <person name="Bono J.L."/>
            <person name="Heaton M.P."/>
            <person name="Clawson M.L."/>
            <person name="Chitko-Mckown C.G."/>
            <person name="Capik S.F."/>
            <person name="DeDonder K.D."/>
            <person name="Apley M.D."/>
            <person name="Lubbers B.V."/>
            <person name="White B.J."/>
            <person name="Larson R.L."/>
        </authorList>
    </citation>
    <scope>NUCLEOTIDE SEQUENCE [LARGE SCALE GENOMIC DNA]</scope>
    <source>
        <strain evidence="4 5">USDA-ARS-USMARC-56511</strain>
    </source>
</reference>
<dbReference type="PANTHER" id="PTHR43877:SF2">
    <property type="entry name" value="AMINOALKYLPHOSPHONATE N-ACETYLTRANSFERASE-RELATED"/>
    <property type="match status" value="1"/>
</dbReference>
<dbReference type="RefSeq" id="WP_059315202.1">
    <property type="nucleotide sequence ID" value="NZ_CP013987.1"/>
</dbReference>
<evidence type="ECO:0000313" key="4">
    <source>
        <dbReference type="EMBL" id="ALZ85031.1"/>
    </source>
</evidence>
<dbReference type="CDD" id="cd04301">
    <property type="entry name" value="NAT_SF"/>
    <property type="match status" value="1"/>
</dbReference>
<keyword evidence="1 4" id="KW-0808">Transferase</keyword>
<dbReference type="PANTHER" id="PTHR43877">
    <property type="entry name" value="AMINOALKYLPHOSPHONATE N-ACETYLTRANSFERASE-RELATED-RELATED"/>
    <property type="match status" value="1"/>
</dbReference>
<sequence>MQLSHRPVQDSDLPALCEFSKNPTELMFWFPRAHFPLTPVQLQTAIAERRDSRVVVAGGRVVGFSNFCRWADEVYAIGHAVVDPAYRGQGVGRYLLKMMIERAFETHGAREVVLSCFNANVAGLLLYQTLGFTPYAIEERRSVADERVALIHLRLPRPRR</sequence>
<name>A0A0U4VPQ2_9PSED</name>
<protein>
    <submittedName>
        <fullName evidence="4">GNAT family acetyltransferase</fullName>
    </submittedName>
</protein>
<proteinExistence type="predicted"/>
<dbReference type="Pfam" id="PF00583">
    <property type="entry name" value="Acetyltransf_1"/>
    <property type="match status" value="1"/>
</dbReference>
<dbReference type="SUPFAM" id="SSF55729">
    <property type="entry name" value="Acyl-CoA N-acyltransferases (Nat)"/>
    <property type="match status" value="1"/>
</dbReference>
<organism evidence="4 5">
    <name type="scientific">Pseudomonas oryzihabitans</name>
    <dbReference type="NCBI Taxonomy" id="47885"/>
    <lineage>
        <taxon>Bacteria</taxon>
        <taxon>Pseudomonadati</taxon>
        <taxon>Pseudomonadota</taxon>
        <taxon>Gammaproteobacteria</taxon>
        <taxon>Pseudomonadales</taxon>
        <taxon>Pseudomonadaceae</taxon>
        <taxon>Pseudomonas</taxon>
    </lineage>
</organism>
<evidence type="ECO:0000256" key="1">
    <source>
        <dbReference type="ARBA" id="ARBA00022679"/>
    </source>
</evidence>
<dbReference type="KEGG" id="por:APT59_12830"/>
<dbReference type="PROSITE" id="PS51186">
    <property type="entry name" value="GNAT"/>
    <property type="match status" value="1"/>
</dbReference>
<evidence type="ECO:0000313" key="5">
    <source>
        <dbReference type="Proteomes" id="UP000064137"/>
    </source>
</evidence>
<dbReference type="Proteomes" id="UP000064137">
    <property type="component" value="Chromosome"/>
</dbReference>
<feature type="domain" description="N-acetyltransferase" evidence="3">
    <location>
        <begin position="3"/>
        <end position="160"/>
    </location>
</feature>
<dbReference type="EMBL" id="CP013987">
    <property type="protein sequence ID" value="ALZ85031.1"/>
    <property type="molecule type" value="Genomic_DNA"/>
</dbReference>
<dbReference type="Gene3D" id="3.40.630.30">
    <property type="match status" value="1"/>
</dbReference>
<gene>
    <name evidence="4" type="ORF">APT59_12830</name>
</gene>
<accession>A0A0U4VPQ2</accession>
<evidence type="ECO:0000259" key="3">
    <source>
        <dbReference type="PROSITE" id="PS51186"/>
    </source>
</evidence>
<dbReference type="InterPro" id="IPR000182">
    <property type="entry name" value="GNAT_dom"/>
</dbReference>